<keyword evidence="3" id="KW-1185">Reference proteome</keyword>
<dbReference type="Proteomes" id="UP000825729">
    <property type="component" value="Unassembled WGS sequence"/>
</dbReference>
<evidence type="ECO:0000313" key="2">
    <source>
        <dbReference type="EMBL" id="KAG9443648.1"/>
    </source>
</evidence>
<dbReference type="SUPFAM" id="SSF48371">
    <property type="entry name" value="ARM repeat"/>
    <property type="match status" value="2"/>
</dbReference>
<gene>
    <name evidence="2" type="ORF">H6P81_014988</name>
</gene>
<dbReference type="PROSITE" id="PS50176">
    <property type="entry name" value="ARM_REPEAT"/>
    <property type="match status" value="1"/>
</dbReference>
<dbReference type="InterPro" id="IPR011989">
    <property type="entry name" value="ARM-like"/>
</dbReference>
<dbReference type="InterPro" id="IPR016024">
    <property type="entry name" value="ARM-type_fold"/>
</dbReference>
<sequence length="840" mass="91461">MHQRDHSASGRSFSQLLSDLLAAVEDAATLSRKIESQNEIFTQFAVFLEKQAPILKELGDNENMDTPAIRKAVESLETEMKRARILVRNFNDRGSHSRQEASVNTIEEVIRDLGRCLGMVLLASLDVSVEIKEKIGVLHKEMISVKFDKSSDTESIQSSSCSDAKSIGKSEIEEAVTLDIEQVVSQLKNGSGEALTAALSELRRLISGQLVSKDWIIENGIVSVLLNRMASSKHEHRLPIILILRILTAQNSEHKEKMAEAEYLTTVVKSLSRNAEEQREAVGLLLTLSDIQKVRRRIGRVQGCIVMLVSLLNGDDPRASSDAAEILDALSGTTQNVLHMAEAGFFKPLEQYFCEGSDMNKILLATALSRMELTDQNRATLGEEGVIEPLVQMFISGKLEAKLSALTALQNLSSLTENAMRLISSGIVSPLLQLLFSVTSVLMTLREPAAAILASITQSKHALVNRNLAQQMLSLLSISSPVIQCHLLKALNNMTTHSSATKIRGKMNKNGAIQLLLPFLTEANPEIRTVALSLLFNLSKDQTANLVEQLGSVNLHIIINIVSSSPTEFEKAAALGIISNLPANNKQATEILRKANLLPILISLSWEAGSATSASTRSWLEESIAGALIRFTVSSDKKLQRYSAELGVIPCLVKLLSTGSLATKSKAATSLAQLSQNSVLLSKAKSSRWSCVSSSSVAFCEVHNGYCSVKGTFCLVKSGAISPLVRILEGKETEADETVLSALATLLQDEIWENGSNAIQKESGVQAIIKVLEVGSEKALEIAAWMLERIFRTEIFRSQYGEAAEALLIDLAQKGCPTLKPTVAKILAHLQLLPMQSSYF</sequence>
<dbReference type="PANTHER" id="PTHR45958:SF12">
    <property type="entry name" value="OS01G0948500 PROTEIN"/>
    <property type="match status" value="1"/>
</dbReference>
<dbReference type="AlphaFoldDB" id="A0AAV7E477"/>
<reference evidence="2 3" key="1">
    <citation type="submission" date="2021-07" db="EMBL/GenBank/DDBJ databases">
        <title>The Aristolochia fimbriata genome: insights into angiosperm evolution, floral development and chemical biosynthesis.</title>
        <authorList>
            <person name="Jiao Y."/>
        </authorList>
    </citation>
    <scope>NUCLEOTIDE SEQUENCE [LARGE SCALE GENOMIC DNA]</scope>
    <source>
        <strain evidence="2">IBCAS-2021</strain>
        <tissue evidence="2">Leaf</tissue>
    </source>
</reference>
<feature type="repeat" description="ARM" evidence="1">
    <location>
        <begin position="385"/>
        <end position="427"/>
    </location>
</feature>
<name>A0AAV7E477_ARIFI</name>
<dbReference type="Pfam" id="PF00514">
    <property type="entry name" value="Arm"/>
    <property type="match status" value="1"/>
</dbReference>
<dbReference type="Gene3D" id="1.25.10.10">
    <property type="entry name" value="Leucine-rich Repeat Variant"/>
    <property type="match status" value="3"/>
</dbReference>
<protein>
    <submittedName>
        <fullName evidence="2">Uncharacterized protein</fullName>
    </submittedName>
</protein>
<dbReference type="InterPro" id="IPR000225">
    <property type="entry name" value="Armadillo"/>
</dbReference>
<dbReference type="EMBL" id="JAINDJ010000006">
    <property type="protein sequence ID" value="KAG9443648.1"/>
    <property type="molecule type" value="Genomic_DNA"/>
</dbReference>
<proteinExistence type="predicted"/>
<comment type="caution">
    <text evidence="2">The sequence shown here is derived from an EMBL/GenBank/DDBJ whole genome shotgun (WGS) entry which is preliminary data.</text>
</comment>
<dbReference type="PANTHER" id="PTHR45958">
    <property type="entry name" value="RING-TYPE E3 UBIQUITIN TRANSFERASE"/>
    <property type="match status" value="1"/>
</dbReference>
<evidence type="ECO:0000256" key="1">
    <source>
        <dbReference type="PROSITE-ProRule" id="PRU00259"/>
    </source>
</evidence>
<evidence type="ECO:0000313" key="3">
    <source>
        <dbReference type="Proteomes" id="UP000825729"/>
    </source>
</evidence>
<organism evidence="2 3">
    <name type="scientific">Aristolochia fimbriata</name>
    <name type="common">White veined hardy Dutchman's pipe vine</name>
    <dbReference type="NCBI Taxonomy" id="158543"/>
    <lineage>
        <taxon>Eukaryota</taxon>
        <taxon>Viridiplantae</taxon>
        <taxon>Streptophyta</taxon>
        <taxon>Embryophyta</taxon>
        <taxon>Tracheophyta</taxon>
        <taxon>Spermatophyta</taxon>
        <taxon>Magnoliopsida</taxon>
        <taxon>Magnoliidae</taxon>
        <taxon>Piperales</taxon>
        <taxon>Aristolochiaceae</taxon>
        <taxon>Aristolochia</taxon>
    </lineage>
</organism>
<dbReference type="InterPro" id="IPR052608">
    <property type="entry name" value="U-box_domain_protein"/>
</dbReference>
<accession>A0AAV7E477</accession>
<dbReference type="SMART" id="SM00185">
    <property type="entry name" value="ARM"/>
    <property type="match status" value="7"/>
</dbReference>